<dbReference type="AlphaFoldDB" id="A0A250X1V5"/>
<evidence type="ECO:0000313" key="3">
    <source>
        <dbReference type="Proteomes" id="UP000232323"/>
    </source>
</evidence>
<dbReference type="EMBL" id="BEGY01000020">
    <property type="protein sequence ID" value="GAX76919.1"/>
    <property type="molecule type" value="Genomic_DNA"/>
</dbReference>
<reference evidence="2 3" key="1">
    <citation type="submission" date="2017-08" db="EMBL/GenBank/DDBJ databases">
        <title>Acidophilic green algal genome provides insights into adaptation to an acidic environment.</title>
        <authorList>
            <person name="Hirooka S."/>
            <person name="Hirose Y."/>
            <person name="Kanesaki Y."/>
            <person name="Higuchi S."/>
            <person name="Fujiwara T."/>
            <person name="Onuma R."/>
            <person name="Era A."/>
            <person name="Ohbayashi R."/>
            <person name="Uzuka A."/>
            <person name="Nozaki H."/>
            <person name="Yoshikawa H."/>
            <person name="Miyagishima S.Y."/>
        </authorList>
    </citation>
    <scope>NUCLEOTIDE SEQUENCE [LARGE SCALE GENOMIC DNA]</scope>
    <source>
        <strain evidence="2 3">NIES-2499</strain>
    </source>
</reference>
<feature type="region of interest" description="Disordered" evidence="1">
    <location>
        <begin position="388"/>
        <end position="407"/>
    </location>
</feature>
<keyword evidence="3" id="KW-1185">Reference proteome</keyword>
<feature type="region of interest" description="Disordered" evidence="1">
    <location>
        <begin position="277"/>
        <end position="320"/>
    </location>
</feature>
<gene>
    <name evidence="2" type="ORF">CEUSTIGMA_g4365.t1</name>
</gene>
<feature type="compositionally biased region" description="Polar residues" evidence="1">
    <location>
        <begin position="41"/>
        <end position="63"/>
    </location>
</feature>
<dbReference type="Proteomes" id="UP000232323">
    <property type="component" value="Unassembled WGS sequence"/>
</dbReference>
<organism evidence="2 3">
    <name type="scientific">Chlamydomonas eustigma</name>
    <dbReference type="NCBI Taxonomy" id="1157962"/>
    <lineage>
        <taxon>Eukaryota</taxon>
        <taxon>Viridiplantae</taxon>
        <taxon>Chlorophyta</taxon>
        <taxon>core chlorophytes</taxon>
        <taxon>Chlorophyceae</taxon>
        <taxon>CS clade</taxon>
        <taxon>Chlamydomonadales</taxon>
        <taxon>Chlamydomonadaceae</taxon>
        <taxon>Chlamydomonas</taxon>
    </lineage>
</organism>
<protein>
    <submittedName>
        <fullName evidence="2">Uncharacterized protein</fullName>
    </submittedName>
</protein>
<feature type="region of interest" description="Disordered" evidence="1">
    <location>
        <begin position="41"/>
        <end position="67"/>
    </location>
</feature>
<comment type="caution">
    <text evidence="2">The sequence shown here is derived from an EMBL/GenBank/DDBJ whole genome shotgun (WGS) entry which is preliminary data.</text>
</comment>
<evidence type="ECO:0000256" key="1">
    <source>
        <dbReference type="SAM" id="MobiDB-lite"/>
    </source>
</evidence>
<accession>A0A250X1V5</accession>
<proteinExistence type="predicted"/>
<name>A0A250X1V5_9CHLO</name>
<evidence type="ECO:0000313" key="2">
    <source>
        <dbReference type="EMBL" id="GAX76919.1"/>
    </source>
</evidence>
<sequence length="407" mass="44548">MFILSWFICGARPAGHVTQPSESSDSEQFSDSYQKQVTIENTNDNGSSLSHDFPRSSSSNDANEQPDGEIVISSVIVDYVRCSNKYATKRHSSVSHESFATEQTASPNTKEMEFITRSVEHQLDMTGQTTDAQSCRVTCPPKSIDIKKEEDSVAFANRVTKLLSDNKTVNPIPYIEVSSGRKSLQLGSTDRRRRLHLNGKTPGRLSLQIGMQKTSYDVVPLEPPGLVVEAVATQHLAYQQSGNGRRYRSADIVMSRSPPLLNCLDTPSSFKAAPPRFASTGMGSSSPISDCGDYERGHRGNSSSGGEHGMTGRRSSSMCRYRGTQLRSNPLCRTSVVSDADRIVRVLDMITSGRIYQDDESAFQDSAPDATLVKAPPLHIMDVAMHSPTSTRRSGEVTTKSAWPSLV</sequence>